<evidence type="ECO:0000313" key="3">
    <source>
        <dbReference type="EMBL" id="SFN84945.1"/>
    </source>
</evidence>
<dbReference type="SUPFAM" id="SSF52266">
    <property type="entry name" value="SGNH hydrolase"/>
    <property type="match status" value="1"/>
</dbReference>
<name>A0A1I5CD43_9ACTN</name>
<feature type="signal peptide" evidence="2">
    <location>
        <begin position="1"/>
        <end position="24"/>
    </location>
</feature>
<protein>
    <submittedName>
        <fullName evidence="3">Uncharacterized protein</fullName>
    </submittedName>
</protein>
<sequence>MRRLLAVVLSALACAFVLSPPAAAAPQCLRSTRDYPRVLAQALGARLTDVTCGGGETADCSTAQFPAWPRSSRRSRSTPTWSR</sequence>
<dbReference type="Proteomes" id="UP000183642">
    <property type="component" value="Unassembled WGS sequence"/>
</dbReference>
<accession>A0A1I5CD43</accession>
<organism evidence="3 4">
    <name type="scientific">Geodermatophilus obscurus</name>
    <dbReference type="NCBI Taxonomy" id="1861"/>
    <lineage>
        <taxon>Bacteria</taxon>
        <taxon>Bacillati</taxon>
        <taxon>Actinomycetota</taxon>
        <taxon>Actinomycetes</taxon>
        <taxon>Geodermatophilales</taxon>
        <taxon>Geodermatophilaceae</taxon>
        <taxon>Geodermatophilus</taxon>
    </lineage>
</organism>
<feature type="chain" id="PRO_5010249572" evidence="2">
    <location>
        <begin position="25"/>
        <end position="83"/>
    </location>
</feature>
<evidence type="ECO:0000256" key="1">
    <source>
        <dbReference type="SAM" id="MobiDB-lite"/>
    </source>
</evidence>
<proteinExistence type="predicted"/>
<gene>
    <name evidence="3" type="ORF">SAMN05660359_00243</name>
</gene>
<evidence type="ECO:0000313" key="4">
    <source>
        <dbReference type="Proteomes" id="UP000183642"/>
    </source>
</evidence>
<dbReference type="AlphaFoldDB" id="A0A1I5CD43"/>
<dbReference type="Gene3D" id="3.40.50.1110">
    <property type="entry name" value="SGNH hydrolase"/>
    <property type="match status" value="1"/>
</dbReference>
<reference evidence="4" key="1">
    <citation type="submission" date="2016-10" db="EMBL/GenBank/DDBJ databases">
        <authorList>
            <person name="Varghese N."/>
            <person name="Submissions S."/>
        </authorList>
    </citation>
    <scope>NUCLEOTIDE SEQUENCE [LARGE SCALE GENOMIC DNA]</scope>
    <source>
        <strain evidence="4">DSM 43161</strain>
    </source>
</reference>
<feature type="region of interest" description="Disordered" evidence="1">
    <location>
        <begin position="59"/>
        <end position="83"/>
    </location>
</feature>
<dbReference type="EMBL" id="FOWE01000001">
    <property type="protein sequence ID" value="SFN84945.1"/>
    <property type="molecule type" value="Genomic_DNA"/>
</dbReference>
<keyword evidence="4" id="KW-1185">Reference proteome</keyword>
<dbReference type="RefSeq" id="WP_208976593.1">
    <property type="nucleotide sequence ID" value="NZ_FOWE01000001.1"/>
</dbReference>
<dbReference type="InterPro" id="IPR036514">
    <property type="entry name" value="SGNH_hydro_sf"/>
</dbReference>
<evidence type="ECO:0000256" key="2">
    <source>
        <dbReference type="SAM" id="SignalP"/>
    </source>
</evidence>
<keyword evidence="2" id="KW-0732">Signal</keyword>